<evidence type="ECO:0000313" key="11">
    <source>
        <dbReference type="Ensembl" id="ENSCSEP00000030496.1"/>
    </source>
</evidence>
<evidence type="ECO:0000256" key="4">
    <source>
        <dbReference type="ARBA" id="ARBA00022692"/>
    </source>
</evidence>
<evidence type="ECO:0000256" key="2">
    <source>
        <dbReference type="ARBA" id="ARBA00008699"/>
    </source>
</evidence>
<dbReference type="FunCoup" id="A0A3P8WYN2">
    <property type="interactions" value="1342"/>
</dbReference>
<dbReference type="STRING" id="244447.ENSCSEP00000030496"/>
<evidence type="ECO:0000256" key="6">
    <source>
        <dbReference type="ARBA" id="ARBA00022989"/>
    </source>
</evidence>
<accession>A0A3P8WYN2</accession>
<keyword evidence="7" id="KW-0496">Mitochondrion</keyword>
<dbReference type="GO" id="GO:0006120">
    <property type="term" value="P:mitochondrial electron transport, NADH to ubiquinone"/>
    <property type="evidence" value="ECO:0007669"/>
    <property type="project" value="InterPro"/>
</dbReference>
<comment type="subcellular location">
    <subcellularLocation>
        <location evidence="1">Mitochondrion inner membrane</location>
        <topology evidence="1">Multi-pass membrane protein</topology>
        <orientation evidence="1">Matrix side</orientation>
    </subcellularLocation>
</comment>
<dbReference type="InterPro" id="IPR039205">
    <property type="entry name" value="NDUFA11"/>
</dbReference>
<keyword evidence="5" id="KW-0999">Mitochondrion inner membrane</keyword>
<evidence type="ECO:0000256" key="9">
    <source>
        <dbReference type="ARBA" id="ARBA00030608"/>
    </source>
</evidence>
<dbReference type="OMA" id="SIEQGWE"/>
<reference evidence="11" key="2">
    <citation type="submission" date="2025-08" db="UniProtKB">
        <authorList>
            <consortium name="Ensembl"/>
        </authorList>
    </citation>
    <scope>IDENTIFICATION</scope>
</reference>
<evidence type="ECO:0000313" key="12">
    <source>
        <dbReference type="Proteomes" id="UP000265120"/>
    </source>
</evidence>
<evidence type="ECO:0000256" key="7">
    <source>
        <dbReference type="ARBA" id="ARBA00023128"/>
    </source>
</evidence>
<evidence type="ECO:0000256" key="1">
    <source>
        <dbReference type="ARBA" id="ARBA00004292"/>
    </source>
</evidence>
<dbReference type="Proteomes" id="UP000265120">
    <property type="component" value="Chromosome 2"/>
</dbReference>
<reference evidence="11 12" key="1">
    <citation type="journal article" date="2014" name="Nat. Genet.">
        <title>Whole-genome sequence of a flatfish provides insights into ZW sex chromosome evolution and adaptation to a benthic lifestyle.</title>
        <authorList>
            <person name="Chen S."/>
            <person name="Zhang G."/>
            <person name="Shao C."/>
            <person name="Huang Q."/>
            <person name="Liu G."/>
            <person name="Zhang P."/>
            <person name="Song W."/>
            <person name="An N."/>
            <person name="Chalopin D."/>
            <person name="Volff J.N."/>
            <person name="Hong Y."/>
            <person name="Li Q."/>
            <person name="Sha Z."/>
            <person name="Zhou H."/>
            <person name="Xie M."/>
            <person name="Yu Q."/>
            <person name="Liu Y."/>
            <person name="Xiang H."/>
            <person name="Wang N."/>
            <person name="Wu K."/>
            <person name="Yang C."/>
            <person name="Zhou Q."/>
            <person name="Liao X."/>
            <person name="Yang L."/>
            <person name="Hu Q."/>
            <person name="Zhang J."/>
            <person name="Meng L."/>
            <person name="Jin L."/>
            <person name="Tian Y."/>
            <person name="Lian J."/>
            <person name="Yang J."/>
            <person name="Miao G."/>
            <person name="Liu S."/>
            <person name="Liang Z."/>
            <person name="Yan F."/>
            <person name="Li Y."/>
            <person name="Sun B."/>
            <person name="Zhang H."/>
            <person name="Zhang J."/>
            <person name="Zhu Y."/>
            <person name="Du M."/>
            <person name="Zhao Y."/>
            <person name="Schartl M."/>
            <person name="Tang Q."/>
            <person name="Wang J."/>
        </authorList>
    </citation>
    <scope>NUCLEOTIDE SEQUENCE</scope>
</reference>
<dbReference type="PANTHER" id="PTHR21382:SF1">
    <property type="entry name" value="NADH DEHYDROGENASE [UBIQUINONE] 1 ALPHA SUBCOMPLEX SUBUNIT 11"/>
    <property type="match status" value="1"/>
</dbReference>
<keyword evidence="4" id="KW-0812">Transmembrane</keyword>
<dbReference type="Ensembl" id="ENSCSET00000030901.1">
    <property type="protein sequence ID" value="ENSCSEP00000030496.1"/>
    <property type="gene ID" value="ENSCSEG00000019529.1"/>
</dbReference>
<dbReference type="AlphaFoldDB" id="A0A3P8WYN2"/>
<comment type="similarity">
    <text evidence="2">Belongs to the complex I NDUFA11 subunit family.</text>
</comment>
<sequence>MDVNAPSTHIGNKTCFIARFPFCITVSLSFAKMGFFDFPEGTDCVQKLWLYTKLSTAAGLVTSSYHLVFSATDSTLTALKKTGPLTLTIASMGAIFGVTTCLSAQTLKNPEDPLNYFLGGCASGIILGARTRSAATGAKACLALGGLGYISQMAKNEKWNILQPPKHGRM</sequence>
<organism evidence="11 12">
    <name type="scientific">Cynoglossus semilaevis</name>
    <name type="common">Tongue sole</name>
    <dbReference type="NCBI Taxonomy" id="244447"/>
    <lineage>
        <taxon>Eukaryota</taxon>
        <taxon>Metazoa</taxon>
        <taxon>Chordata</taxon>
        <taxon>Craniata</taxon>
        <taxon>Vertebrata</taxon>
        <taxon>Euteleostomi</taxon>
        <taxon>Actinopterygii</taxon>
        <taxon>Neopterygii</taxon>
        <taxon>Teleostei</taxon>
        <taxon>Neoteleostei</taxon>
        <taxon>Acanthomorphata</taxon>
        <taxon>Carangaria</taxon>
        <taxon>Pleuronectiformes</taxon>
        <taxon>Pleuronectoidei</taxon>
        <taxon>Cynoglossidae</taxon>
        <taxon>Cynoglossinae</taxon>
        <taxon>Cynoglossus</taxon>
    </lineage>
</organism>
<evidence type="ECO:0000256" key="10">
    <source>
        <dbReference type="ARBA" id="ARBA00031497"/>
    </source>
</evidence>
<name>A0A3P8WYN2_CYNSE</name>
<reference evidence="11" key="3">
    <citation type="submission" date="2025-09" db="UniProtKB">
        <authorList>
            <consortium name="Ensembl"/>
        </authorList>
    </citation>
    <scope>IDENTIFICATION</scope>
</reference>
<keyword evidence="12" id="KW-1185">Reference proteome</keyword>
<dbReference type="GO" id="GO:0045271">
    <property type="term" value="C:respiratory chain complex I"/>
    <property type="evidence" value="ECO:0007669"/>
    <property type="project" value="InterPro"/>
</dbReference>
<evidence type="ECO:0000256" key="3">
    <source>
        <dbReference type="ARBA" id="ARBA00018191"/>
    </source>
</evidence>
<dbReference type="InParanoid" id="A0A3P8WYN2"/>
<keyword evidence="8" id="KW-0472">Membrane</keyword>
<dbReference type="PANTHER" id="PTHR21382">
    <property type="entry name" value="NADH-UBIQUINONE OXIDOREDUCTASE SUBUNIT"/>
    <property type="match status" value="1"/>
</dbReference>
<keyword evidence="6" id="KW-1133">Transmembrane helix</keyword>
<proteinExistence type="inferred from homology"/>
<protein>
    <recommendedName>
        <fullName evidence="3">NADH dehydrogenase [ubiquinone] 1 alpha subcomplex subunit 11</fullName>
    </recommendedName>
    <alternativeName>
        <fullName evidence="9">Complex I-B14.7</fullName>
    </alternativeName>
    <alternativeName>
        <fullName evidence="10">NADH-ubiquinone oxidoreductase subunit B14.7</fullName>
    </alternativeName>
</protein>
<evidence type="ECO:0000256" key="5">
    <source>
        <dbReference type="ARBA" id="ARBA00022792"/>
    </source>
</evidence>
<dbReference type="GO" id="GO:0005743">
    <property type="term" value="C:mitochondrial inner membrane"/>
    <property type="evidence" value="ECO:0007669"/>
    <property type="project" value="UniProtKB-SubCell"/>
</dbReference>
<dbReference type="GeneTree" id="ENSGT00390000012434"/>
<evidence type="ECO:0000256" key="8">
    <source>
        <dbReference type="ARBA" id="ARBA00023136"/>
    </source>
</evidence>